<accession>A0A2S4HAZ9</accession>
<keyword evidence="1" id="KW-0732">Signal</keyword>
<name>A0A2S4HAZ9_9GAMM</name>
<dbReference type="PIRSF" id="PIRSF014995">
    <property type="entry name" value="UCP014995"/>
    <property type="match status" value="1"/>
</dbReference>
<reference evidence="2 3" key="1">
    <citation type="submission" date="2018-01" db="EMBL/GenBank/DDBJ databases">
        <authorList>
            <person name="Yu X.-D."/>
        </authorList>
    </citation>
    <scope>NUCLEOTIDE SEQUENCE [LARGE SCALE GENOMIC DNA]</scope>
    <source>
        <strain evidence="2 3">ZX-21</strain>
    </source>
</reference>
<gene>
    <name evidence="2" type="ORF">C0068_18630</name>
</gene>
<protein>
    <submittedName>
        <fullName evidence="2">DUF2271 domain-containing protein</fullName>
    </submittedName>
</protein>
<dbReference type="OrthoDB" id="195316at2"/>
<feature type="signal peptide" evidence="1">
    <location>
        <begin position="1"/>
        <end position="17"/>
    </location>
</feature>
<comment type="caution">
    <text evidence="2">The sequence shown here is derived from an EMBL/GenBank/DDBJ whole genome shotgun (WGS) entry which is preliminary data.</text>
</comment>
<dbReference type="Proteomes" id="UP000237222">
    <property type="component" value="Unassembled WGS sequence"/>
</dbReference>
<dbReference type="Pfam" id="PF10029">
    <property type="entry name" value="DUF2271"/>
    <property type="match status" value="1"/>
</dbReference>
<evidence type="ECO:0000313" key="3">
    <source>
        <dbReference type="Proteomes" id="UP000237222"/>
    </source>
</evidence>
<dbReference type="InterPro" id="IPR014469">
    <property type="entry name" value="DUF2271"/>
</dbReference>
<feature type="chain" id="PRO_5015589949" evidence="1">
    <location>
        <begin position="18"/>
        <end position="164"/>
    </location>
</feature>
<dbReference type="EMBL" id="PQGG01000044">
    <property type="protein sequence ID" value="POP51137.1"/>
    <property type="molecule type" value="Genomic_DNA"/>
</dbReference>
<proteinExistence type="predicted"/>
<dbReference type="AlphaFoldDB" id="A0A2S4HAZ9"/>
<organism evidence="2 3">
    <name type="scientific">Zhongshania marina</name>
    <dbReference type="NCBI Taxonomy" id="2304603"/>
    <lineage>
        <taxon>Bacteria</taxon>
        <taxon>Pseudomonadati</taxon>
        <taxon>Pseudomonadota</taxon>
        <taxon>Gammaproteobacteria</taxon>
        <taxon>Cellvibrionales</taxon>
        <taxon>Spongiibacteraceae</taxon>
        <taxon>Zhongshania</taxon>
    </lineage>
</organism>
<evidence type="ECO:0000256" key="1">
    <source>
        <dbReference type="SAM" id="SignalP"/>
    </source>
</evidence>
<sequence>MTAMTLLGFACISAARAGDMTLSVELPRIDVAEYHRPYVAMWVQNKDSGDVTNLVVWYQLDKSGEKGEQWLKDMRQWWRRSGRSLDMPVDGITGATQQPGVHTVDTKNLKNLAAGSYKLYVEAAREVGGRELLQIPFEWPAKSNQLLEAQGKTELGKIALQLTP</sequence>
<evidence type="ECO:0000313" key="2">
    <source>
        <dbReference type="EMBL" id="POP51137.1"/>
    </source>
</evidence>